<keyword evidence="3" id="KW-1185">Reference proteome</keyword>
<dbReference type="InParanoid" id="A0A0C2WSR5"/>
<feature type="compositionally biased region" description="Polar residues" evidence="1">
    <location>
        <begin position="1"/>
        <end position="19"/>
    </location>
</feature>
<evidence type="ECO:0000256" key="1">
    <source>
        <dbReference type="SAM" id="MobiDB-lite"/>
    </source>
</evidence>
<name>A0A0C2WSR5_AMAMK</name>
<protein>
    <submittedName>
        <fullName evidence="2">Uncharacterized protein</fullName>
    </submittedName>
</protein>
<organism evidence="2 3">
    <name type="scientific">Amanita muscaria (strain Koide BX008)</name>
    <dbReference type="NCBI Taxonomy" id="946122"/>
    <lineage>
        <taxon>Eukaryota</taxon>
        <taxon>Fungi</taxon>
        <taxon>Dikarya</taxon>
        <taxon>Basidiomycota</taxon>
        <taxon>Agaricomycotina</taxon>
        <taxon>Agaricomycetes</taxon>
        <taxon>Agaricomycetidae</taxon>
        <taxon>Agaricales</taxon>
        <taxon>Pluteineae</taxon>
        <taxon>Amanitaceae</taxon>
        <taxon>Amanita</taxon>
    </lineage>
</organism>
<accession>A0A0C2WSR5</accession>
<proteinExistence type="predicted"/>
<evidence type="ECO:0000313" key="2">
    <source>
        <dbReference type="EMBL" id="KIL59791.1"/>
    </source>
</evidence>
<gene>
    <name evidence="2" type="ORF">M378DRAFT_168792</name>
</gene>
<evidence type="ECO:0000313" key="3">
    <source>
        <dbReference type="Proteomes" id="UP000054549"/>
    </source>
</evidence>
<dbReference type="EMBL" id="KN818309">
    <property type="protein sequence ID" value="KIL59791.1"/>
    <property type="molecule type" value="Genomic_DNA"/>
</dbReference>
<dbReference type="AlphaFoldDB" id="A0A0C2WSR5"/>
<feature type="non-terminal residue" evidence="2">
    <location>
        <position position="1"/>
    </location>
</feature>
<dbReference type="HOGENOM" id="CLU_2873698_0_0_1"/>
<reference evidence="2 3" key="1">
    <citation type="submission" date="2014-04" db="EMBL/GenBank/DDBJ databases">
        <title>Evolutionary Origins and Diversification of the Mycorrhizal Mutualists.</title>
        <authorList>
            <consortium name="DOE Joint Genome Institute"/>
            <consortium name="Mycorrhizal Genomics Consortium"/>
            <person name="Kohler A."/>
            <person name="Kuo A."/>
            <person name="Nagy L.G."/>
            <person name="Floudas D."/>
            <person name="Copeland A."/>
            <person name="Barry K.W."/>
            <person name="Cichocki N."/>
            <person name="Veneault-Fourrey C."/>
            <person name="LaButti K."/>
            <person name="Lindquist E.A."/>
            <person name="Lipzen A."/>
            <person name="Lundell T."/>
            <person name="Morin E."/>
            <person name="Murat C."/>
            <person name="Riley R."/>
            <person name="Ohm R."/>
            <person name="Sun H."/>
            <person name="Tunlid A."/>
            <person name="Henrissat B."/>
            <person name="Grigoriev I.V."/>
            <person name="Hibbett D.S."/>
            <person name="Martin F."/>
        </authorList>
    </citation>
    <scope>NUCLEOTIDE SEQUENCE [LARGE SCALE GENOMIC DNA]</scope>
    <source>
        <strain evidence="2 3">Koide BX008</strain>
    </source>
</reference>
<sequence>VFTVEQPQLSRSVSESDGSSFRKFPSPPPLFNWLNSVAFRKVDKTMDYISYIFIAAFSMASKPS</sequence>
<feature type="region of interest" description="Disordered" evidence="1">
    <location>
        <begin position="1"/>
        <end position="23"/>
    </location>
</feature>
<dbReference type="Proteomes" id="UP000054549">
    <property type="component" value="Unassembled WGS sequence"/>
</dbReference>